<name>A0A0D8IYF9_9FIRM</name>
<evidence type="ECO:0000313" key="3">
    <source>
        <dbReference type="Proteomes" id="UP000032483"/>
    </source>
</evidence>
<gene>
    <name evidence="2" type="ORF">TQ39_10790</name>
</gene>
<evidence type="ECO:0008006" key="4">
    <source>
        <dbReference type="Google" id="ProtNLM"/>
    </source>
</evidence>
<reference evidence="2" key="1">
    <citation type="submission" date="2015-02" db="EMBL/GenBank/DDBJ databases">
        <title>A novel member of the family Ruminococcaceae isolated from human feces.</title>
        <authorList>
            <person name="Shkoporov A.N."/>
            <person name="Chaplin A.V."/>
            <person name="Motuzova O.V."/>
            <person name="Kafarskaia L.I."/>
            <person name="Khokhlova E.V."/>
            <person name="Efimov B.A."/>
        </authorList>
    </citation>
    <scope>NUCLEOTIDE SEQUENCE [LARGE SCALE GENOMIC DNA]</scope>
    <source>
        <strain evidence="2">585-1</strain>
    </source>
</reference>
<organism evidence="2 3">
    <name type="scientific">Ruthenibacterium lactatiformans</name>
    <dbReference type="NCBI Taxonomy" id="1550024"/>
    <lineage>
        <taxon>Bacteria</taxon>
        <taxon>Bacillati</taxon>
        <taxon>Bacillota</taxon>
        <taxon>Clostridia</taxon>
        <taxon>Eubacteriales</taxon>
        <taxon>Oscillospiraceae</taxon>
        <taxon>Ruthenibacterium</taxon>
    </lineage>
</organism>
<evidence type="ECO:0000313" key="2">
    <source>
        <dbReference type="EMBL" id="KJF39697.1"/>
    </source>
</evidence>
<dbReference type="AlphaFoldDB" id="A0A0D8IYF9"/>
<feature type="transmembrane region" description="Helical" evidence="1">
    <location>
        <begin position="170"/>
        <end position="190"/>
    </location>
</feature>
<dbReference type="Proteomes" id="UP000032483">
    <property type="component" value="Unassembled WGS sequence"/>
</dbReference>
<dbReference type="EMBL" id="JXXK01000014">
    <property type="protein sequence ID" value="KJF39697.1"/>
    <property type="molecule type" value="Genomic_DNA"/>
</dbReference>
<accession>A0A0D8IYF9</accession>
<feature type="transmembrane region" description="Helical" evidence="1">
    <location>
        <begin position="210"/>
        <end position="230"/>
    </location>
</feature>
<dbReference type="GeneID" id="42857069"/>
<comment type="caution">
    <text evidence="2">The sequence shown here is derived from an EMBL/GenBank/DDBJ whole genome shotgun (WGS) entry which is preliminary data.</text>
</comment>
<keyword evidence="1" id="KW-0472">Membrane</keyword>
<dbReference type="RefSeq" id="WP_050005516.1">
    <property type="nucleotide sequence ID" value="NZ_DAWBJP010000002.1"/>
</dbReference>
<keyword evidence="3" id="KW-1185">Reference proteome</keyword>
<proteinExistence type="predicted"/>
<feature type="transmembrane region" description="Helical" evidence="1">
    <location>
        <begin position="139"/>
        <end position="158"/>
    </location>
</feature>
<keyword evidence="1" id="KW-1133">Transmembrane helix</keyword>
<evidence type="ECO:0000256" key="1">
    <source>
        <dbReference type="SAM" id="Phobius"/>
    </source>
</evidence>
<sequence length="240" mass="26189">MTEQEKKIKRYVNAIERELRLPLKAKARINGDIGTDIHARLEKGQSIDEIIAEMGTPQEVAAGFNEEMQDQLLPKGSPWRWVFLIAAILAGGAALLSILPFLLFYFQSSGMGVIGGADGPTAIFITGAANFLAPMLTPLWLAVPFILGCCAACVLLRWGQNGPRAKHTLALMFSAAALLCWLLLGILSLWQVSSAAGAAVLSWKTLLFQLFNLMLLPSFWLPVVTLCIAARRRKTASPRQ</sequence>
<dbReference type="Pfam" id="PF22564">
    <property type="entry name" value="HAAS"/>
    <property type="match status" value="1"/>
</dbReference>
<protein>
    <recommendedName>
        <fullName evidence="4">DUF1700 domain-containing protein</fullName>
    </recommendedName>
</protein>
<keyword evidence="1" id="KW-0812">Transmembrane</keyword>
<feature type="transmembrane region" description="Helical" evidence="1">
    <location>
        <begin position="81"/>
        <end position="106"/>
    </location>
</feature>